<evidence type="ECO:0000256" key="9">
    <source>
        <dbReference type="ARBA" id="ARBA00023136"/>
    </source>
</evidence>
<evidence type="ECO:0000256" key="4">
    <source>
        <dbReference type="ARBA" id="ARBA00022448"/>
    </source>
</evidence>
<dbReference type="Proteomes" id="UP001434883">
    <property type="component" value="Unassembled WGS sequence"/>
</dbReference>
<dbReference type="EMBL" id="JAHRIN010034731">
    <property type="protein sequence ID" value="MEQ2203608.1"/>
    <property type="molecule type" value="Genomic_DNA"/>
</dbReference>
<name>A0ABV0R7K5_9TELE</name>
<keyword evidence="6" id="KW-0999">Mitochondrion inner membrane</keyword>
<dbReference type="PANTHER" id="PTHR12022">
    <property type="entry name" value="UBIQUINOL-CYTOCHROME C REDUCTASE COMPLEX 14 KD PROTEIN"/>
    <property type="match status" value="1"/>
</dbReference>
<evidence type="ECO:0000313" key="13">
    <source>
        <dbReference type="EMBL" id="MEQ2203608.1"/>
    </source>
</evidence>
<comment type="caution">
    <text evidence="13">The sequence shown here is derived from an EMBL/GenBank/DDBJ whole genome shotgun (WGS) entry which is preliminary data.</text>
</comment>
<organism evidence="13 14">
    <name type="scientific">Xenoophorus captivus</name>
    <dbReference type="NCBI Taxonomy" id="1517983"/>
    <lineage>
        <taxon>Eukaryota</taxon>
        <taxon>Metazoa</taxon>
        <taxon>Chordata</taxon>
        <taxon>Craniata</taxon>
        <taxon>Vertebrata</taxon>
        <taxon>Euteleostomi</taxon>
        <taxon>Actinopterygii</taxon>
        <taxon>Neopterygii</taxon>
        <taxon>Teleostei</taxon>
        <taxon>Neoteleostei</taxon>
        <taxon>Acanthomorphata</taxon>
        <taxon>Ovalentaria</taxon>
        <taxon>Atherinomorphae</taxon>
        <taxon>Cyprinodontiformes</taxon>
        <taxon>Goodeidae</taxon>
        <taxon>Xenoophorus</taxon>
    </lineage>
</organism>
<keyword evidence="8" id="KW-0496">Mitochondrion</keyword>
<keyword evidence="14" id="KW-1185">Reference proteome</keyword>
<comment type="subcellular location">
    <subcellularLocation>
        <location evidence="1">Mitochondrion inner membrane</location>
        <topology evidence="1">Peripheral membrane protein</topology>
        <orientation evidence="1">Matrix side</orientation>
    </subcellularLocation>
</comment>
<evidence type="ECO:0000256" key="3">
    <source>
        <dbReference type="ARBA" id="ARBA00016323"/>
    </source>
</evidence>
<evidence type="ECO:0000256" key="10">
    <source>
        <dbReference type="ARBA" id="ARBA00031021"/>
    </source>
</evidence>
<keyword evidence="7" id="KW-0249">Electron transport</keyword>
<evidence type="ECO:0000256" key="6">
    <source>
        <dbReference type="ARBA" id="ARBA00022792"/>
    </source>
</evidence>
<dbReference type="InterPro" id="IPR036544">
    <property type="entry name" value="QCR7_sf"/>
</dbReference>
<dbReference type="Pfam" id="PF02271">
    <property type="entry name" value="UCR_14kD"/>
    <property type="match status" value="1"/>
</dbReference>
<keyword evidence="9" id="KW-0472">Membrane</keyword>
<protein>
    <recommendedName>
        <fullName evidence="3">Cytochrome b-c1 complex subunit 7</fullName>
    </recommendedName>
    <alternativeName>
        <fullName evidence="10">Complex III subunit VII</fullName>
    </alternativeName>
    <alternativeName>
        <fullName evidence="11">Ubiquinol-cytochrome c reductase complex 14 kDa protein</fullName>
    </alternativeName>
</protein>
<evidence type="ECO:0000313" key="14">
    <source>
        <dbReference type="Proteomes" id="UP001434883"/>
    </source>
</evidence>
<evidence type="ECO:0000256" key="7">
    <source>
        <dbReference type="ARBA" id="ARBA00022982"/>
    </source>
</evidence>
<evidence type="ECO:0000256" key="11">
    <source>
        <dbReference type="ARBA" id="ARBA00032927"/>
    </source>
</evidence>
<accession>A0ABV0R7K5</accession>
<dbReference type="SUPFAM" id="SSF81524">
    <property type="entry name" value="14 kDa protein of cytochrome bc1 complex (Ubiquinol-cytochrome c reductase)"/>
    <property type="match status" value="1"/>
</dbReference>
<proteinExistence type="inferred from homology"/>
<keyword evidence="5" id="KW-0679">Respiratory chain</keyword>
<evidence type="ECO:0000256" key="1">
    <source>
        <dbReference type="ARBA" id="ARBA00004443"/>
    </source>
</evidence>
<comment type="similarity">
    <text evidence="2">Belongs to the UQCRB/QCR7 family.</text>
</comment>
<comment type="subunit">
    <text evidence="12">Component of the ubiquinol-cytochrome c oxidoreductase (cytochrome b-c1 complex, complex III, CIII), a multisubunit enzyme composed of 3 respiratory subunits cytochrome b, cytochrome c1 and Rieske protein, 2 core protein subunits, and additional low-molecular weight protein subunits. The complex exists as an obligatory dimer and forms supercomplexes (SCs) in the inner mitochondrial membrane with cytochrome c oxidase (complex IV, CIV).</text>
</comment>
<evidence type="ECO:0000256" key="2">
    <source>
        <dbReference type="ARBA" id="ARBA00008554"/>
    </source>
</evidence>
<evidence type="ECO:0000256" key="8">
    <source>
        <dbReference type="ARBA" id="ARBA00023128"/>
    </source>
</evidence>
<dbReference type="PANTHER" id="PTHR12022:SF0">
    <property type="entry name" value="CYTOCHROME B-C1 COMPLEX SUBUNIT 7"/>
    <property type="match status" value="1"/>
</dbReference>
<reference evidence="13 14" key="1">
    <citation type="submission" date="2021-06" db="EMBL/GenBank/DDBJ databases">
        <authorList>
            <person name="Palmer J.M."/>
        </authorList>
    </citation>
    <scope>NUCLEOTIDE SEQUENCE [LARGE SCALE GENOMIC DNA]</scope>
    <source>
        <strain evidence="13 14">XC_2019</strain>
        <tissue evidence="13">Muscle</tissue>
    </source>
</reference>
<evidence type="ECO:0000256" key="12">
    <source>
        <dbReference type="ARBA" id="ARBA00038521"/>
    </source>
</evidence>
<dbReference type="Gene3D" id="1.10.1090.10">
    <property type="entry name" value="Cytochrome b-c1 complex subunit 7"/>
    <property type="match status" value="1"/>
</dbReference>
<dbReference type="InterPro" id="IPR003197">
    <property type="entry name" value="QCR7"/>
</dbReference>
<keyword evidence="4" id="KW-0813">Transport</keyword>
<sequence length="190" mass="21666">VCLWKLERRPNVGSMLLRLDFSKDVAPWLLFLKEIGVEDSRLGYIISHNPFILSENLDNLQARPEILLLVSPGYCVAAWSLSSTQSSCVSESATSSLSILEKLSMTQTCPATSPWTAWLVNMASRAPGLLYEDTLYEDADVKEALRRLPENVSNDRTFRIKRALDLSMKQQILPKDQWTKYEEVRSQENR</sequence>
<feature type="non-terminal residue" evidence="13">
    <location>
        <position position="1"/>
    </location>
</feature>
<evidence type="ECO:0000256" key="5">
    <source>
        <dbReference type="ARBA" id="ARBA00022660"/>
    </source>
</evidence>
<gene>
    <name evidence="13" type="ORF">XENOCAPTIV_001295</name>
</gene>